<keyword evidence="3" id="KW-0496">Mitochondrion</keyword>
<dbReference type="AlphaFoldDB" id="A0A9P9JRF4"/>
<dbReference type="PANTHER" id="PTHR46982">
    <property type="entry name" value="CITRATE/OXOGLUTARATE CARRIER PROTEIN"/>
    <property type="match status" value="1"/>
</dbReference>
<keyword evidence="4" id="KW-1133">Transmembrane helix</keyword>
<keyword evidence="9" id="KW-1185">Reference proteome</keyword>
<comment type="subcellular location">
    <subcellularLocation>
        <location evidence="1">Membrane</location>
        <topology evidence="1">Multi-pass membrane protein</topology>
    </subcellularLocation>
</comment>
<gene>
    <name evidence="8" type="ORF">B0J15DRAFT_506685</name>
</gene>
<evidence type="ECO:0000256" key="5">
    <source>
        <dbReference type="ARBA" id="ARBA00023136"/>
    </source>
</evidence>
<dbReference type="Pfam" id="PF00153">
    <property type="entry name" value="Mito_carr"/>
    <property type="match status" value="2"/>
</dbReference>
<dbReference type="InterPro" id="IPR018108">
    <property type="entry name" value="MCP_transmembrane"/>
</dbReference>
<reference evidence="8" key="1">
    <citation type="journal article" date="2021" name="Nat. Commun.">
        <title>Genetic determinants of endophytism in the Arabidopsis root mycobiome.</title>
        <authorList>
            <person name="Mesny F."/>
            <person name="Miyauchi S."/>
            <person name="Thiergart T."/>
            <person name="Pickel B."/>
            <person name="Atanasova L."/>
            <person name="Karlsson M."/>
            <person name="Huettel B."/>
            <person name="Barry K.W."/>
            <person name="Haridas S."/>
            <person name="Chen C."/>
            <person name="Bauer D."/>
            <person name="Andreopoulos W."/>
            <person name="Pangilinan J."/>
            <person name="LaButti K."/>
            <person name="Riley R."/>
            <person name="Lipzen A."/>
            <person name="Clum A."/>
            <person name="Drula E."/>
            <person name="Henrissat B."/>
            <person name="Kohler A."/>
            <person name="Grigoriev I.V."/>
            <person name="Martin F.M."/>
            <person name="Hacquard S."/>
        </authorList>
    </citation>
    <scope>NUCLEOTIDE SEQUENCE</scope>
    <source>
        <strain evidence="8">FSSC 5 MPI-SDFR-AT-0091</strain>
    </source>
</reference>
<dbReference type="EMBL" id="JAGTJS010000050">
    <property type="protein sequence ID" value="KAH7225259.1"/>
    <property type="molecule type" value="Genomic_DNA"/>
</dbReference>
<evidence type="ECO:0000313" key="8">
    <source>
        <dbReference type="EMBL" id="KAH7225259.1"/>
    </source>
</evidence>
<keyword evidence="5 6" id="KW-0472">Membrane</keyword>
<dbReference type="GO" id="GO:0015742">
    <property type="term" value="P:alpha-ketoglutarate transport"/>
    <property type="evidence" value="ECO:0007669"/>
    <property type="project" value="TreeGrafter"/>
</dbReference>
<dbReference type="InterPro" id="IPR053017">
    <property type="entry name" value="Mito_Cit/Oxoglu_Carrier"/>
</dbReference>
<evidence type="ECO:0000256" key="4">
    <source>
        <dbReference type="ARBA" id="ARBA00022989"/>
    </source>
</evidence>
<evidence type="ECO:0000256" key="2">
    <source>
        <dbReference type="ARBA" id="ARBA00022692"/>
    </source>
</evidence>
<evidence type="ECO:0000313" key="9">
    <source>
        <dbReference type="Proteomes" id="UP000736672"/>
    </source>
</evidence>
<organism evidence="8 9">
    <name type="scientific">Fusarium solani</name>
    <name type="common">Filamentous fungus</name>
    <dbReference type="NCBI Taxonomy" id="169388"/>
    <lineage>
        <taxon>Eukaryota</taxon>
        <taxon>Fungi</taxon>
        <taxon>Dikarya</taxon>
        <taxon>Ascomycota</taxon>
        <taxon>Pezizomycotina</taxon>
        <taxon>Sordariomycetes</taxon>
        <taxon>Hypocreomycetidae</taxon>
        <taxon>Hypocreales</taxon>
        <taxon>Nectriaceae</taxon>
        <taxon>Fusarium</taxon>
        <taxon>Fusarium solani species complex</taxon>
    </lineage>
</organism>
<protein>
    <submittedName>
        <fullName evidence="8">Mitochondrial DNA replication protein</fullName>
    </submittedName>
</protein>
<keyword evidence="2 6" id="KW-0812">Transmembrane</keyword>
<dbReference type="PANTHER" id="PTHR46982:SF1">
    <property type="entry name" value="CITRATE_OXOGLUTARATE CARRIER PROTEIN"/>
    <property type="match status" value="1"/>
</dbReference>
<dbReference type="PROSITE" id="PS50920">
    <property type="entry name" value="SOLCAR"/>
    <property type="match status" value="2"/>
</dbReference>
<feature type="repeat" description="Solcar" evidence="6">
    <location>
        <begin position="231"/>
        <end position="319"/>
    </location>
</feature>
<dbReference type="InterPro" id="IPR023395">
    <property type="entry name" value="MCP_dom_sf"/>
</dbReference>
<evidence type="ECO:0000256" key="3">
    <source>
        <dbReference type="ARBA" id="ARBA00022792"/>
    </source>
</evidence>
<sequence length="325" mass="34459">MQVQVPSYSSGNQFKMATAVTVSPTFGNAQATRKQSSWSNLLVGAAMNLFQVTSLGQPMEVLKTHVAANRGDSLGTAISKTWARGGIPALYQGLIPWAWIECSTKGSILFLTLNEVEYYSKTLLGASPALAGTLGGIAGGAAQAYLTMGMTTCMKTVEVTRPKNLQPGVRVPGTMEIFIGILRKEGIRGVNRGVNAVALRQISGWASRIGIARFAEGQIRAIQSKPAEAKLNVWEKIGASTVGGALSCWNQPFEVLRVEMQSLVSGKDVSSKPTMASAAKRILANSGPLGFFRGIVPRIGVAAWATICMVGFGDMAKEYVRGLTA</sequence>
<name>A0A9P9JRF4_FUSSL</name>
<dbReference type="GO" id="GO:0005739">
    <property type="term" value="C:mitochondrion"/>
    <property type="evidence" value="ECO:0007669"/>
    <property type="project" value="TreeGrafter"/>
</dbReference>
<dbReference type="GO" id="GO:0005371">
    <property type="term" value="F:tricarboxylate secondary active transmembrane transporter activity"/>
    <property type="evidence" value="ECO:0007669"/>
    <property type="project" value="TreeGrafter"/>
</dbReference>
<keyword evidence="7" id="KW-0813">Transport</keyword>
<dbReference type="SUPFAM" id="SSF103506">
    <property type="entry name" value="Mitochondrial carrier"/>
    <property type="match status" value="1"/>
</dbReference>
<dbReference type="Proteomes" id="UP000736672">
    <property type="component" value="Unassembled WGS sequence"/>
</dbReference>
<evidence type="ECO:0000256" key="7">
    <source>
        <dbReference type="RuleBase" id="RU000488"/>
    </source>
</evidence>
<keyword evidence="3" id="KW-0999">Mitochondrion inner membrane</keyword>
<evidence type="ECO:0000256" key="1">
    <source>
        <dbReference type="ARBA" id="ARBA00004141"/>
    </source>
</evidence>
<comment type="caution">
    <text evidence="8">The sequence shown here is derived from an EMBL/GenBank/DDBJ whole genome shotgun (WGS) entry which is preliminary data.</text>
</comment>
<comment type="similarity">
    <text evidence="7">Belongs to the mitochondrial carrier (TC 2.A.29) family.</text>
</comment>
<dbReference type="GO" id="GO:0016020">
    <property type="term" value="C:membrane"/>
    <property type="evidence" value="ECO:0007669"/>
    <property type="project" value="UniProtKB-SubCell"/>
</dbReference>
<dbReference type="GO" id="GO:0006843">
    <property type="term" value="P:mitochondrial citrate transmembrane transport"/>
    <property type="evidence" value="ECO:0007669"/>
    <property type="project" value="TreeGrafter"/>
</dbReference>
<accession>A0A9P9JRF4</accession>
<proteinExistence type="inferred from homology"/>
<dbReference type="OrthoDB" id="10253709at2759"/>
<feature type="repeat" description="Solcar" evidence="6">
    <location>
        <begin position="126"/>
        <end position="218"/>
    </location>
</feature>
<dbReference type="Gene3D" id="1.50.40.10">
    <property type="entry name" value="Mitochondrial carrier domain"/>
    <property type="match status" value="2"/>
</dbReference>
<evidence type="ECO:0000256" key="6">
    <source>
        <dbReference type="PROSITE-ProRule" id="PRU00282"/>
    </source>
</evidence>